<protein>
    <submittedName>
        <fullName evidence="1">Uncharacterized protein</fullName>
    </submittedName>
</protein>
<dbReference type="AlphaFoldDB" id="A0A0B6YSZ5"/>
<proteinExistence type="predicted"/>
<dbReference type="EMBL" id="HACG01012509">
    <property type="protein sequence ID" value="CEK59374.1"/>
    <property type="molecule type" value="Transcribed_RNA"/>
</dbReference>
<feature type="non-terminal residue" evidence="1">
    <location>
        <position position="144"/>
    </location>
</feature>
<reference evidence="1" key="1">
    <citation type="submission" date="2014-12" db="EMBL/GenBank/DDBJ databases">
        <title>Insight into the proteome of Arion vulgaris.</title>
        <authorList>
            <person name="Aradska J."/>
            <person name="Bulat T."/>
            <person name="Smidak R."/>
            <person name="Sarate P."/>
            <person name="Gangsoo J."/>
            <person name="Sialana F."/>
            <person name="Bilban M."/>
            <person name="Lubec G."/>
        </authorList>
    </citation>
    <scope>NUCLEOTIDE SEQUENCE</scope>
    <source>
        <tissue evidence="1">Skin</tissue>
    </source>
</reference>
<name>A0A0B6YSZ5_9EUPU</name>
<evidence type="ECO:0000313" key="1">
    <source>
        <dbReference type="EMBL" id="CEK59374.1"/>
    </source>
</evidence>
<sequence length="144" mass="16625">QLQEQLMIVMLENQTLKSEYSSSKTKTDMEKVKAELDYERHRNVILEKKLQISKKTNPDLAVKHKQSMSTVDKESSNNNTLSALINSDDYREEPSLKVSKPTRRRFCHALVEWILSFVYTFLDDITDESFARNVGDPEGDPLSV</sequence>
<accession>A0A0B6YSZ5</accession>
<organism evidence="1">
    <name type="scientific">Arion vulgaris</name>
    <dbReference type="NCBI Taxonomy" id="1028688"/>
    <lineage>
        <taxon>Eukaryota</taxon>
        <taxon>Metazoa</taxon>
        <taxon>Spiralia</taxon>
        <taxon>Lophotrochozoa</taxon>
        <taxon>Mollusca</taxon>
        <taxon>Gastropoda</taxon>
        <taxon>Heterobranchia</taxon>
        <taxon>Euthyneura</taxon>
        <taxon>Panpulmonata</taxon>
        <taxon>Eupulmonata</taxon>
        <taxon>Stylommatophora</taxon>
        <taxon>Helicina</taxon>
        <taxon>Arionoidea</taxon>
        <taxon>Arionidae</taxon>
        <taxon>Arion</taxon>
    </lineage>
</organism>
<gene>
    <name evidence="1" type="primary">ORF36117</name>
</gene>
<feature type="non-terminal residue" evidence="1">
    <location>
        <position position="1"/>
    </location>
</feature>